<comment type="caution">
    <text evidence="2">The sequence shown here is derived from an EMBL/GenBank/DDBJ whole genome shotgun (WGS) entry which is preliminary data.</text>
</comment>
<accession>A0AA38KVL3</accession>
<evidence type="ECO:0000256" key="1">
    <source>
        <dbReference type="SAM" id="MobiDB-lite"/>
    </source>
</evidence>
<organism evidence="2 3">
    <name type="scientific">Taxus chinensis</name>
    <name type="common">Chinese yew</name>
    <name type="synonym">Taxus wallichiana var. chinensis</name>
    <dbReference type="NCBI Taxonomy" id="29808"/>
    <lineage>
        <taxon>Eukaryota</taxon>
        <taxon>Viridiplantae</taxon>
        <taxon>Streptophyta</taxon>
        <taxon>Embryophyta</taxon>
        <taxon>Tracheophyta</taxon>
        <taxon>Spermatophyta</taxon>
        <taxon>Pinopsida</taxon>
        <taxon>Pinidae</taxon>
        <taxon>Conifers II</taxon>
        <taxon>Cupressales</taxon>
        <taxon>Taxaceae</taxon>
        <taxon>Taxus</taxon>
    </lineage>
</organism>
<feature type="non-terminal residue" evidence="2">
    <location>
        <position position="64"/>
    </location>
</feature>
<protein>
    <submittedName>
        <fullName evidence="2">Uncharacterized protein</fullName>
    </submittedName>
</protein>
<dbReference type="AlphaFoldDB" id="A0AA38KVL3"/>
<evidence type="ECO:0000313" key="2">
    <source>
        <dbReference type="EMBL" id="KAH9305932.1"/>
    </source>
</evidence>
<evidence type="ECO:0000313" key="3">
    <source>
        <dbReference type="Proteomes" id="UP000824469"/>
    </source>
</evidence>
<feature type="region of interest" description="Disordered" evidence="1">
    <location>
        <begin position="24"/>
        <end position="64"/>
    </location>
</feature>
<reference evidence="2 3" key="1">
    <citation type="journal article" date="2021" name="Nat. Plants">
        <title>The Taxus genome provides insights into paclitaxel biosynthesis.</title>
        <authorList>
            <person name="Xiong X."/>
            <person name="Gou J."/>
            <person name="Liao Q."/>
            <person name="Li Y."/>
            <person name="Zhou Q."/>
            <person name="Bi G."/>
            <person name="Li C."/>
            <person name="Du R."/>
            <person name="Wang X."/>
            <person name="Sun T."/>
            <person name="Guo L."/>
            <person name="Liang H."/>
            <person name="Lu P."/>
            <person name="Wu Y."/>
            <person name="Zhang Z."/>
            <person name="Ro D.K."/>
            <person name="Shang Y."/>
            <person name="Huang S."/>
            <person name="Yan J."/>
        </authorList>
    </citation>
    <scope>NUCLEOTIDE SEQUENCE [LARGE SCALE GENOMIC DNA]</scope>
    <source>
        <strain evidence="2">Ta-2019</strain>
    </source>
</reference>
<feature type="compositionally biased region" description="Acidic residues" evidence="1">
    <location>
        <begin position="41"/>
        <end position="64"/>
    </location>
</feature>
<dbReference type="EMBL" id="JAHRHJ020000008">
    <property type="protein sequence ID" value="KAH9305932.1"/>
    <property type="molecule type" value="Genomic_DNA"/>
</dbReference>
<proteinExistence type="predicted"/>
<feature type="non-terminal residue" evidence="2">
    <location>
        <position position="1"/>
    </location>
</feature>
<keyword evidence="3" id="KW-1185">Reference proteome</keyword>
<dbReference type="Proteomes" id="UP000824469">
    <property type="component" value="Unassembled WGS sequence"/>
</dbReference>
<name>A0AA38KVL3_TAXCH</name>
<gene>
    <name evidence="2" type="ORF">KI387_010336</name>
</gene>
<feature type="compositionally biased region" description="Basic and acidic residues" evidence="1">
    <location>
        <begin position="31"/>
        <end position="40"/>
    </location>
</feature>
<sequence length="64" mass="6992">MSVVGLPKKQKSLTKVVAKEVEEGSILNSKETNDNKHIPLDEGDGMFEDNIYDEGDGAPISDEE</sequence>